<feature type="domain" description="DUF4277" evidence="1">
    <location>
        <begin position="10"/>
        <end position="109"/>
    </location>
</feature>
<gene>
    <name evidence="2" type="ORF">B1B_01088</name>
</gene>
<dbReference type="EMBL" id="AUZY01000794">
    <property type="protein sequence ID" value="EQD77390.1"/>
    <property type="molecule type" value="Genomic_DNA"/>
</dbReference>
<dbReference type="AlphaFoldDB" id="T1D4Y9"/>
<feature type="non-terminal residue" evidence="2">
    <location>
        <position position="110"/>
    </location>
</feature>
<dbReference type="InterPro" id="IPR025457">
    <property type="entry name" value="DUF4277"/>
</dbReference>
<evidence type="ECO:0000313" key="2">
    <source>
        <dbReference type="EMBL" id="EQD77390.1"/>
    </source>
</evidence>
<protein>
    <submittedName>
        <fullName evidence="2">Transposase-like protein</fullName>
    </submittedName>
</protein>
<reference evidence="2" key="2">
    <citation type="journal article" date="2014" name="ISME J.">
        <title>Microbial stratification in low pH oxic and suboxic macroscopic growths along an acid mine drainage.</title>
        <authorList>
            <person name="Mendez-Garcia C."/>
            <person name="Mesa V."/>
            <person name="Sprenger R.R."/>
            <person name="Richter M."/>
            <person name="Diez M.S."/>
            <person name="Solano J."/>
            <person name="Bargiela R."/>
            <person name="Golyshina O.V."/>
            <person name="Manteca A."/>
            <person name="Ramos J.L."/>
            <person name="Gallego J.R."/>
            <person name="Llorente I."/>
            <person name="Martins Dos Santos V.A."/>
            <person name="Jensen O.N."/>
            <person name="Pelaez A.I."/>
            <person name="Sanchez J."/>
            <person name="Ferrer M."/>
        </authorList>
    </citation>
    <scope>NUCLEOTIDE SEQUENCE</scope>
</reference>
<accession>T1D4Y9</accession>
<reference evidence="2" key="1">
    <citation type="submission" date="2013-08" db="EMBL/GenBank/DDBJ databases">
        <authorList>
            <person name="Mendez C."/>
            <person name="Richter M."/>
            <person name="Ferrer M."/>
            <person name="Sanchez J."/>
        </authorList>
    </citation>
    <scope>NUCLEOTIDE SEQUENCE</scope>
</reference>
<dbReference type="Pfam" id="PF14104">
    <property type="entry name" value="DUF4277"/>
    <property type="match status" value="1"/>
</dbReference>
<sequence>MDPDELQLHTKIIGPLPVINHFMHRLHLDEILMRRIPGESSHGVSAVECIGTLVRNILVSREPLYGMGEWVEEFPAELLGILAGNIGRINDDRIDRSLERLFYADRSSLM</sequence>
<comment type="caution">
    <text evidence="2">The sequence shown here is derived from an EMBL/GenBank/DDBJ whole genome shotgun (WGS) entry which is preliminary data.</text>
</comment>
<proteinExistence type="predicted"/>
<organism evidence="2">
    <name type="scientific">mine drainage metagenome</name>
    <dbReference type="NCBI Taxonomy" id="410659"/>
    <lineage>
        <taxon>unclassified sequences</taxon>
        <taxon>metagenomes</taxon>
        <taxon>ecological metagenomes</taxon>
    </lineage>
</organism>
<evidence type="ECO:0000259" key="1">
    <source>
        <dbReference type="Pfam" id="PF14104"/>
    </source>
</evidence>
<name>T1D4Y9_9ZZZZ</name>